<dbReference type="Pfam" id="PF02036">
    <property type="entry name" value="SCP2"/>
    <property type="match status" value="1"/>
</dbReference>
<dbReference type="Gene3D" id="3.30.1050.10">
    <property type="entry name" value="SCP2 sterol-binding domain"/>
    <property type="match status" value="1"/>
</dbReference>
<dbReference type="PANTHER" id="PTHR10094:SF25">
    <property type="entry name" value="SCP2 STEROL-BINDING DOMAIN-CONTAINING PROTEIN 1"/>
    <property type="match status" value="1"/>
</dbReference>
<sequence>MTVSQVLQQFTEKMEADPQHIESLTYIYEFHITDEESTYQLKIDQGAADYAEGAPWEPKLVLEMSREYFQKLAEDDLNATMAYMSGKLKVKGDVSHALKFQSLLKKYQ</sequence>
<proteinExistence type="predicted"/>
<keyword evidence="3" id="KW-1185">Reference proteome</keyword>
<evidence type="ECO:0000313" key="3">
    <source>
        <dbReference type="Proteomes" id="UP000752012"/>
    </source>
</evidence>
<dbReference type="RefSeq" id="WP_168009724.1">
    <property type="nucleotide sequence ID" value="NZ_JAATHJ010000053.1"/>
</dbReference>
<organism evidence="2 3">
    <name type="scientific">Alkalicoccus luteus</name>
    <dbReference type="NCBI Taxonomy" id="1237094"/>
    <lineage>
        <taxon>Bacteria</taxon>
        <taxon>Bacillati</taxon>
        <taxon>Bacillota</taxon>
        <taxon>Bacilli</taxon>
        <taxon>Bacillales</taxon>
        <taxon>Bacillaceae</taxon>
        <taxon>Alkalicoccus</taxon>
    </lineage>
</organism>
<dbReference type="InterPro" id="IPR003033">
    <property type="entry name" value="SCP2_sterol-bd_dom"/>
</dbReference>
<dbReference type="SUPFAM" id="SSF55718">
    <property type="entry name" value="SCP-like"/>
    <property type="match status" value="1"/>
</dbReference>
<reference evidence="2 3" key="1">
    <citation type="submission" date="2020-03" db="EMBL/GenBank/DDBJ databases">
        <title>Assessment of the enzymatic potential of alkaline-tolerant lipase obtained from Bacillus luteus H11 (technogenic soil) for the bioremediation of saline soils contaminated with petroleum substances.</title>
        <authorList>
            <person name="Kalwasinska A."/>
        </authorList>
    </citation>
    <scope>NUCLEOTIDE SEQUENCE [LARGE SCALE GENOMIC DNA]</scope>
    <source>
        <strain evidence="2 3">H11</strain>
    </source>
</reference>
<comment type="caution">
    <text evidence="2">The sequence shown here is derived from an EMBL/GenBank/DDBJ whole genome shotgun (WGS) entry which is preliminary data.</text>
</comment>
<dbReference type="EMBL" id="JAATHJ010000053">
    <property type="protein sequence ID" value="NJP39384.1"/>
    <property type="molecule type" value="Genomic_DNA"/>
</dbReference>
<dbReference type="PANTHER" id="PTHR10094">
    <property type="entry name" value="STEROL CARRIER PROTEIN 2 SCP-2 FAMILY PROTEIN"/>
    <property type="match status" value="1"/>
</dbReference>
<name>A0A969TYQ3_9BACI</name>
<dbReference type="InterPro" id="IPR036527">
    <property type="entry name" value="SCP2_sterol-bd_dom_sf"/>
</dbReference>
<gene>
    <name evidence="2" type="ORF">HCN83_17570</name>
</gene>
<feature type="domain" description="SCP2" evidence="1">
    <location>
        <begin position="8"/>
        <end position="105"/>
    </location>
</feature>
<dbReference type="Proteomes" id="UP000752012">
    <property type="component" value="Unassembled WGS sequence"/>
</dbReference>
<evidence type="ECO:0000313" key="2">
    <source>
        <dbReference type="EMBL" id="NJP39384.1"/>
    </source>
</evidence>
<dbReference type="GO" id="GO:0005829">
    <property type="term" value="C:cytosol"/>
    <property type="evidence" value="ECO:0007669"/>
    <property type="project" value="TreeGrafter"/>
</dbReference>
<protein>
    <submittedName>
        <fullName evidence="2">SCP2 sterol-binding domain-containing protein</fullName>
    </submittedName>
</protein>
<dbReference type="AlphaFoldDB" id="A0A969TYQ3"/>
<evidence type="ECO:0000259" key="1">
    <source>
        <dbReference type="Pfam" id="PF02036"/>
    </source>
</evidence>
<accession>A0A969TYQ3</accession>